<dbReference type="RefSeq" id="WP_089024195.1">
    <property type="nucleotide sequence ID" value="NZ_NIQC01000027.1"/>
</dbReference>
<evidence type="ECO:0000259" key="2">
    <source>
        <dbReference type="Pfam" id="PF12229"/>
    </source>
</evidence>
<comment type="caution">
    <text evidence="3">The sequence shown here is derived from an EMBL/GenBank/DDBJ whole genome shotgun (WGS) entry which is preliminary data.</text>
</comment>
<gene>
    <name evidence="3" type="ORF">CDO51_10370</name>
</gene>
<keyword evidence="1" id="KW-0472">Membrane</keyword>
<proteinExistence type="predicted"/>
<dbReference type="Proteomes" id="UP000214588">
    <property type="component" value="Unassembled WGS sequence"/>
</dbReference>
<dbReference type="PANTHER" id="PTHR35788">
    <property type="entry name" value="EXPORTED PROTEIN-RELATED"/>
    <property type="match status" value="1"/>
</dbReference>
<evidence type="ECO:0000313" key="3">
    <source>
        <dbReference type="EMBL" id="OWZ83096.1"/>
    </source>
</evidence>
<dbReference type="InterPro" id="IPR022029">
    <property type="entry name" value="YoaR-like_PG-bd"/>
</dbReference>
<dbReference type="InterPro" id="IPR007391">
    <property type="entry name" value="Vancomycin_resist_VanW"/>
</dbReference>
<dbReference type="PANTHER" id="PTHR35788:SF1">
    <property type="entry name" value="EXPORTED PROTEIN"/>
    <property type="match status" value="1"/>
</dbReference>
<name>A0A226BVS7_9FIRM</name>
<dbReference type="EMBL" id="NIQC01000027">
    <property type="protein sequence ID" value="OWZ83096.1"/>
    <property type="molecule type" value="Genomic_DNA"/>
</dbReference>
<feature type="transmembrane region" description="Helical" evidence="1">
    <location>
        <begin position="12"/>
        <end position="34"/>
    </location>
</feature>
<dbReference type="AlphaFoldDB" id="A0A226BVS7"/>
<dbReference type="Pfam" id="PF04294">
    <property type="entry name" value="VanW"/>
    <property type="match status" value="1"/>
</dbReference>
<organism evidence="3 4">
    <name type="scientific">Natranaerobius trueperi</name>
    <dbReference type="NCBI Taxonomy" id="759412"/>
    <lineage>
        <taxon>Bacteria</taxon>
        <taxon>Bacillati</taxon>
        <taxon>Bacillota</taxon>
        <taxon>Clostridia</taxon>
        <taxon>Natranaerobiales</taxon>
        <taxon>Natranaerobiaceae</taxon>
        <taxon>Natranaerobius</taxon>
    </lineage>
</organism>
<keyword evidence="4" id="KW-1185">Reference proteome</keyword>
<keyword evidence="1" id="KW-0812">Transmembrane</keyword>
<feature type="domain" description="YoaR-like putative peptidoglycan binding" evidence="2">
    <location>
        <begin position="89"/>
        <end position="194"/>
    </location>
</feature>
<dbReference type="Pfam" id="PF12229">
    <property type="entry name" value="PG_binding_4"/>
    <property type="match status" value="1"/>
</dbReference>
<evidence type="ECO:0000256" key="1">
    <source>
        <dbReference type="SAM" id="Phobius"/>
    </source>
</evidence>
<reference evidence="3 4" key="1">
    <citation type="submission" date="2017-06" db="EMBL/GenBank/DDBJ databases">
        <title>Draft Genome Sequence of Natranaerobius trueperi halophilic, alkalithermophilic bacteria from soda lakes.</title>
        <authorList>
            <person name="Zhao B."/>
        </authorList>
    </citation>
    <scope>NUCLEOTIDE SEQUENCE [LARGE SCALE GENOMIC DNA]</scope>
    <source>
        <strain evidence="3 4">DSM 18760</strain>
    </source>
</reference>
<protein>
    <recommendedName>
        <fullName evidence="2">YoaR-like putative peptidoglycan binding domain-containing protein</fullName>
    </recommendedName>
</protein>
<sequence length="495" mass="56702">MKFSNLTKKQKIYCGICLVVFLCIILVISLDFGYRMTYSNKYNPSTFLAGKQVQGLNYEEGNKLIEEKITEIKNKDISLIYDDYRLETSFEELGIHWSKDKTHKELISEEMSFGKGIKHILGLYEDESEIKLQFKKDETTLDKILKKVSDDISKNPKDAQFKVDNLEQKVRIIPHEEGYELDKKQSKDNILDKLELVSEGKLETEQLDFELTTRKVPVDKTSDDLKAMNLDSVIGSFATSFSANEDENRVANISLAADYINETLIKPKEQFSFNETVGPINKENGYKTSSIIVDGEFVDGVGGGVCQVSSTVYNSVLKTGIEPVERYPHGRPVGYVGLGRDATVAYDYLDLVVENTLENPILFSAFVDENEIQIDVFGSEQDYNYTVQKTDYTELQPEKKYKYQSKDGIKEKISKSEKDTIISEYLDKEDIKKEQKNLEQLDIDGLIIEKLNSGRTGHKIDVWLVKKKEQQEIDKQHLSTDVYPSEKKVYLLKEE</sequence>
<keyword evidence="1" id="KW-1133">Transmembrane helix</keyword>
<dbReference type="OrthoDB" id="9797191at2"/>
<dbReference type="InterPro" id="IPR052913">
    <property type="entry name" value="Glycopeptide_resist_protein"/>
</dbReference>
<accession>A0A226BVS7</accession>
<evidence type="ECO:0000313" key="4">
    <source>
        <dbReference type="Proteomes" id="UP000214588"/>
    </source>
</evidence>